<feature type="site" description="Positions MEP for the nucleophilic attack" evidence="7">
    <location>
        <position position="155"/>
    </location>
</feature>
<dbReference type="PANTHER" id="PTHR32125:SF4">
    <property type="entry name" value="2-C-METHYL-D-ERYTHRITOL 4-PHOSPHATE CYTIDYLYLTRANSFERASE, CHLOROPLASTIC"/>
    <property type="match status" value="1"/>
</dbReference>
<dbReference type="NCBIfam" id="TIGR00453">
    <property type="entry name" value="ispD"/>
    <property type="match status" value="1"/>
</dbReference>
<sequence length="234" mass="25691">MGKVGAVIVAAGKGSRMRSAESKQYLQLGDKPILVHTLQLFQNITEVDEIVLVVPAADVQRCKDLVNIYSITKVSRVQAGGVERQDSVRLGLAALQEDTEWVLVHDGVRPFTAVEHIIGCLNQAKEAGAAVLAVPVKDTIKVVDQSKCIQSTPDRRSLWAIQTPQAFRLALLQKAQELAIQDGFIGTDDASLVERTGTNVLVVEGDYYNIKITTPEDLPWAEWILKHVRGERNS</sequence>
<dbReference type="Proteomes" id="UP001649230">
    <property type="component" value="Chromosome"/>
</dbReference>
<dbReference type="Pfam" id="PF01128">
    <property type="entry name" value="IspD"/>
    <property type="match status" value="1"/>
</dbReference>
<dbReference type="Gene3D" id="3.90.550.10">
    <property type="entry name" value="Spore Coat Polysaccharide Biosynthesis Protein SpsA, Chain A"/>
    <property type="match status" value="1"/>
</dbReference>
<keyword evidence="5 7" id="KW-0548">Nucleotidyltransferase</keyword>
<dbReference type="EMBL" id="CP090978">
    <property type="protein sequence ID" value="UJF33657.1"/>
    <property type="molecule type" value="Genomic_DNA"/>
</dbReference>
<keyword evidence="9" id="KW-1185">Reference proteome</keyword>
<reference evidence="8 9" key="1">
    <citation type="journal article" date="2024" name="Int. J. Syst. Evol. Microbiol.">
        <title>Paenibacillus hexagrammi sp. nov., a novel bacterium isolated from the gut content of Hexagrammos agrammus.</title>
        <authorList>
            <person name="Jung H.K."/>
            <person name="Kim D.G."/>
            <person name="Zin H."/>
            <person name="Park J."/>
            <person name="Jung H."/>
            <person name="Kim Y.O."/>
            <person name="Kong H.J."/>
            <person name="Kim J.W."/>
            <person name="Kim Y.S."/>
        </authorList>
    </citation>
    <scope>NUCLEOTIDE SEQUENCE [LARGE SCALE GENOMIC DNA]</scope>
    <source>
        <strain evidence="8 9">YPD9-1</strain>
    </source>
</reference>
<evidence type="ECO:0000256" key="2">
    <source>
        <dbReference type="ARBA" id="ARBA00004787"/>
    </source>
</evidence>
<evidence type="ECO:0000256" key="4">
    <source>
        <dbReference type="ARBA" id="ARBA00022679"/>
    </source>
</evidence>
<dbReference type="GO" id="GO:0050518">
    <property type="term" value="F:2-C-methyl-D-erythritol 4-phosphate cytidylyltransferase activity"/>
    <property type="evidence" value="ECO:0007669"/>
    <property type="project" value="UniProtKB-EC"/>
</dbReference>
<feature type="site" description="Positions MEP for the nucleophilic attack" evidence="7">
    <location>
        <position position="211"/>
    </location>
</feature>
<dbReference type="InterPro" id="IPR029044">
    <property type="entry name" value="Nucleotide-diphossugar_trans"/>
</dbReference>
<dbReference type="SUPFAM" id="SSF53448">
    <property type="entry name" value="Nucleotide-diphospho-sugar transferases"/>
    <property type="match status" value="1"/>
</dbReference>
<dbReference type="PANTHER" id="PTHR32125">
    <property type="entry name" value="2-C-METHYL-D-ERYTHRITOL 4-PHOSPHATE CYTIDYLYLTRANSFERASE, CHLOROPLASTIC"/>
    <property type="match status" value="1"/>
</dbReference>
<evidence type="ECO:0000256" key="6">
    <source>
        <dbReference type="ARBA" id="ARBA00023229"/>
    </source>
</evidence>
<comment type="similarity">
    <text evidence="3 7">Belongs to the IspD/TarI cytidylyltransferase family. IspD subfamily.</text>
</comment>
<dbReference type="InterPro" id="IPR018294">
    <property type="entry name" value="ISPD_synthase_CS"/>
</dbReference>
<evidence type="ECO:0000256" key="7">
    <source>
        <dbReference type="HAMAP-Rule" id="MF_00108"/>
    </source>
</evidence>
<feature type="site" description="Transition state stabilizer" evidence="7">
    <location>
        <position position="23"/>
    </location>
</feature>
<dbReference type="InterPro" id="IPR034683">
    <property type="entry name" value="IspD/TarI"/>
</dbReference>
<dbReference type="RefSeq" id="WP_235120058.1">
    <property type="nucleotide sequence ID" value="NZ_CP090978.1"/>
</dbReference>
<protein>
    <recommendedName>
        <fullName evidence="7">2-C-methyl-D-erythritol 4-phosphate cytidylyltransferase</fullName>
        <ecNumber evidence="7">2.7.7.60</ecNumber>
    </recommendedName>
    <alternativeName>
        <fullName evidence="7">4-diphosphocytidyl-2C-methyl-D-erythritol synthase</fullName>
    </alternativeName>
    <alternativeName>
        <fullName evidence="7">MEP cytidylyltransferase</fullName>
        <shortName evidence="7">MCT</shortName>
    </alternativeName>
</protein>
<comment type="function">
    <text evidence="7">Catalyzes the formation of 4-diphosphocytidyl-2-C-methyl-D-erythritol from CTP and 2-C-methyl-D-erythritol 4-phosphate (MEP).</text>
</comment>
<evidence type="ECO:0000256" key="1">
    <source>
        <dbReference type="ARBA" id="ARBA00001282"/>
    </source>
</evidence>
<keyword evidence="6 7" id="KW-0414">Isoprene biosynthesis</keyword>
<evidence type="ECO:0000256" key="3">
    <source>
        <dbReference type="ARBA" id="ARBA00009789"/>
    </source>
</evidence>
<comment type="catalytic activity">
    <reaction evidence="1 7">
        <text>2-C-methyl-D-erythritol 4-phosphate + CTP + H(+) = 4-CDP-2-C-methyl-D-erythritol + diphosphate</text>
        <dbReference type="Rhea" id="RHEA:13429"/>
        <dbReference type="ChEBI" id="CHEBI:15378"/>
        <dbReference type="ChEBI" id="CHEBI:33019"/>
        <dbReference type="ChEBI" id="CHEBI:37563"/>
        <dbReference type="ChEBI" id="CHEBI:57823"/>
        <dbReference type="ChEBI" id="CHEBI:58262"/>
        <dbReference type="EC" id="2.7.7.60"/>
    </reaction>
</comment>
<evidence type="ECO:0000313" key="9">
    <source>
        <dbReference type="Proteomes" id="UP001649230"/>
    </source>
</evidence>
<evidence type="ECO:0000256" key="5">
    <source>
        <dbReference type="ARBA" id="ARBA00022695"/>
    </source>
</evidence>
<dbReference type="HAMAP" id="MF_00108">
    <property type="entry name" value="IspD"/>
    <property type="match status" value="1"/>
</dbReference>
<dbReference type="PROSITE" id="PS01295">
    <property type="entry name" value="ISPD"/>
    <property type="match status" value="1"/>
</dbReference>
<name>A0ABY3SKZ4_9BACL</name>
<dbReference type="InterPro" id="IPR001228">
    <property type="entry name" value="IspD"/>
</dbReference>
<keyword evidence="4 7" id="KW-0808">Transferase</keyword>
<dbReference type="EC" id="2.7.7.60" evidence="7"/>
<feature type="site" description="Transition state stabilizer" evidence="7">
    <location>
        <position position="16"/>
    </location>
</feature>
<evidence type="ECO:0000313" key="8">
    <source>
        <dbReference type="EMBL" id="UJF33657.1"/>
    </source>
</evidence>
<dbReference type="InterPro" id="IPR050088">
    <property type="entry name" value="IspD/TarI_cytidylyltransf_bact"/>
</dbReference>
<proteinExistence type="inferred from homology"/>
<gene>
    <name evidence="7 8" type="primary">ispD</name>
    <name evidence="8" type="ORF">L0M14_30035</name>
</gene>
<organism evidence="8 9">
    <name type="scientific">Paenibacillus hexagrammi</name>
    <dbReference type="NCBI Taxonomy" id="2908839"/>
    <lineage>
        <taxon>Bacteria</taxon>
        <taxon>Bacillati</taxon>
        <taxon>Bacillota</taxon>
        <taxon>Bacilli</taxon>
        <taxon>Bacillales</taxon>
        <taxon>Paenibacillaceae</taxon>
        <taxon>Paenibacillus</taxon>
    </lineage>
</organism>
<dbReference type="CDD" id="cd02516">
    <property type="entry name" value="CDP-ME_synthetase"/>
    <property type="match status" value="1"/>
</dbReference>
<comment type="pathway">
    <text evidence="2 7">Isoprenoid biosynthesis; isopentenyl diphosphate biosynthesis via DXP pathway; isopentenyl diphosphate from 1-deoxy-D-xylulose 5-phosphate: step 2/6.</text>
</comment>
<accession>A0ABY3SKZ4</accession>